<protein>
    <submittedName>
        <fullName evidence="1">Uncharacterized protein</fullName>
    </submittedName>
</protein>
<proteinExistence type="predicted"/>
<evidence type="ECO:0000313" key="1">
    <source>
        <dbReference type="EMBL" id="MBK1855703.1"/>
    </source>
</evidence>
<dbReference type="RefSeq" id="WP_309490314.1">
    <property type="nucleotide sequence ID" value="NZ_JAENIG010000007.1"/>
</dbReference>
<keyword evidence="2" id="KW-1185">Reference proteome</keyword>
<dbReference type="EMBL" id="JAENIG010000007">
    <property type="protein sequence ID" value="MBK1855703.1"/>
    <property type="molecule type" value="Genomic_DNA"/>
</dbReference>
<reference evidence="1" key="1">
    <citation type="submission" date="2021-01" db="EMBL/GenBank/DDBJ databases">
        <title>Modified the classification status of verrucomicrobia.</title>
        <authorList>
            <person name="Feng X."/>
        </authorList>
    </citation>
    <scope>NUCLEOTIDE SEQUENCE</scope>
    <source>
        <strain evidence="1">5K15</strain>
    </source>
</reference>
<accession>A0AAE2V9T8</accession>
<comment type="caution">
    <text evidence="1">The sequence shown here is derived from an EMBL/GenBank/DDBJ whole genome shotgun (WGS) entry which is preliminary data.</text>
</comment>
<sequence>MIYFKDFRPAITGQEKVLFMTVSNYDGISEVMPKVNEWVARNKIEPINIETVVLPNIDLEEGRNDSHLRASGEMSTHWFQVVRVWYQVEDGRPIPSG</sequence>
<dbReference type="AlphaFoldDB" id="A0AAE2V9T8"/>
<dbReference type="Proteomes" id="UP000634206">
    <property type="component" value="Unassembled WGS sequence"/>
</dbReference>
<gene>
    <name evidence="1" type="ORF">JIN83_12080</name>
</gene>
<organism evidence="1 2">
    <name type="scientific">Oceaniferula flava</name>
    <dbReference type="NCBI Taxonomy" id="2800421"/>
    <lineage>
        <taxon>Bacteria</taxon>
        <taxon>Pseudomonadati</taxon>
        <taxon>Verrucomicrobiota</taxon>
        <taxon>Verrucomicrobiia</taxon>
        <taxon>Verrucomicrobiales</taxon>
        <taxon>Verrucomicrobiaceae</taxon>
        <taxon>Oceaniferula</taxon>
    </lineage>
</organism>
<evidence type="ECO:0000313" key="2">
    <source>
        <dbReference type="Proteomes" id="UP000634206"/>
    </source>
</evidence>
<name>A0AAE2V9T8_9BACT</name>